<dbReference type="GeneID" id="98308098"/>
<dbReference type="InterPro" id="IPR023214">
    <property type="entry name" value="HAD_sf"/>
</dbReference>
<dbReference type="InterPro" id="IPR023198">
    <property type="entry name" value="PGP-like_dom2"/>
</dbReference>
<dbReference type="OrthoDB" id="264363at2"/>
<dbReference type="GO" id="GO:0019120">
    <property type="term" value="F:hydrolase activity, acting on acid halide bonds, in C-halide compounds"/>
    <property type="evidence" value="ECO:0007669"/>
    <property type="project" value="InterPro"/>
</dbReference>
<sequence>MKKTIIFDAYGTLIDLNAVTDQFSNKLGSLTKDFNDLWRKKQLEYAWLISQQDPTFYLNFWDLTKKALDYTFEFFNIKDSHLRQEMLLSYQIAPLFPDTLKVLQKLTAENKKIVILTNATPEMITPILQKTGIDQFISNIFSADTVKKYKPTASVYGLIAAKEEARNYTFVSSNAWDIYGATSYGFNTTWINRTRAPFENLPFAPVTEVDSLEQLLR</sequence>
<proteinExistence type="inferred from homology"/>
<reference evidence="3 4" key="1">
    <citation type="journal article" date="2015" name="Genome Announc.">
        <title>Expanding the biotechnology potential of lactobacilli through comparative genomics of 213 strains and associated genera.</title>
        <authorList>
            <person name="Sun Z."/>
            <person name="Harris H.M."/>
            <person name="McCann A."/>
            <person name="Guo C."/>
            <person name="Argimon S."/>
            <person name="Zhang W."/>
            <person name="Yang X."/>
            <person name="Jeffery I.B."/>
            <person name="Cooney J.C."/>
            <person name="Kagawa T.F."/>
            <person name="Liu W."/>
            <person name="Song Y."/>
            <person name="Salvetti E."/>
            <person name="Wrobel A."/>
            <person name="Rasinkangas P."/>
            <person name="Parkhill J."/>
            <person name="Rea M.C."/>
            <person name="O'Sullivan O."/>
            <person name="Ritari J."/>
            <person name="Douillard F.P."/>
            <person name="Paul Ross R."/>
            <person name="Yang R."/>
            <person name="Briner A.E."/>
            <person name="Felis G.E."/>
            <person name="de Vos W.M."/>
            <person name="Barrangou R."/>
            <person name="Klaenhammer T.R."/>
            <person name="Caufield P.W."/>
            <person name="Cui Y."/>
            <person name="Zhang H."/>
            <person name="O'Toole P.W."/>
        </authorList>
    </citation>
    <scope>NUCLEOTIDE SEQUENCE [LARGE SCALE GENOMIC DNA]</scope>
    <source>
        <strain evidence="3 4">DSM 16230</strain>
    </source>
</reference>
<protein>
    <recommendedName>
        <fullName evidence="5">Haloacid dehalogenase</fullName>
    </recommendedName>
</protein>
<dbReference type="InterPro" id="IPR006439">
    <property type="entry name" value="HAD-SF_hydro_IA"/>
</dbReference>
<dbReference type="PATRIC" id="fig|1423801.4.peg.683"/>
<comment type="caution">
    <text evidence="3">The sequence shown here is derived from an EMBL/GenBank/DDBJ whole genome shotgun (WGS) entry which is preliminary data.</text>
</comment>
<accession>A0A0R1UZS3</accession>
<dbReference type="STRING" id="1423801.FD50_GL000673"/>
<dbReference type="PANTHER" id="PTHR43316:SF3">
    <property type="entry name" value="HALOACID DEHALOGENASE, TYPE II (AFU_ORTHOLOGUE AFUA_2G07750)-RELATED"/>
    <property type="match status" value="1"/>
</dbReference>
<dbReference type="NCBIfam" id="TIGR01493">
    <property type="entry name" value="HAD-SF-IA-v2"/>
    <property type="match status" value="1"/>
</dbReference>
<dbReference type="SFLD" id="SFLDG01129">
    <property type="entry name" value="C1.5:_HAD__Beta-PGM__Phosphata"/>
    <property type="match status" value="1"/>
</dbReference>
<dbReference type="SFLD" id="SFLDS00003">
    <property type="entry name" value="Haloacid_Dehalogenase"/>
    <property type="match status" value="1"/>
</dbReference>
<evidence type="ECO:0000313" key="4">
    <source>
        <dbReference type="Proteomes" id="UP000051166"/>
    </source>
</evidence>
<dbReference type="PRINTS" id="PR00413">
    <property type="entry name" value="HADHALOGNASE"/>
</dbReference>
<keyword evidence="4" id="KW-1185">Reference proteome</keyword>
<keyword evidence="2" id="KW-0378">Hydrolase</keyword>
<gene>
    <name evidence="3" type="ORF">FD50_GL000673</name>
</gene>
<dbReference type="Gene3D" id="3.40.50.1000">
    <property type="entry name" value="HAD superfamily/HAD-like"/>
    <property type="match status" value="1"/>
</dbReference>
<dbReference type="Proteomes" id="UP000051166">
    <property type="component" value="Unassembled WGS sequence"/>
</dbReference>
<evidence type="ECO:0008006" key="5">
    <source>
        <dbReference type="Google" id="ProtNLM"/>
    </source>
</evidence>
<dbReference type="Gene3D" id="1.10.150.240">
    <property type="entry name" value="Putative phosphatase, domain 2"/>
    <property type="match status" value="1"/>
</dbReference>
<organism evidence="3 4">
    <name type="scientific">Liquorilactobacillus satsumensis DSM 16230 = JCM 12392</name>
    <dbReference type="NCBI Taxonomy" id="1423801"/>
    <lineage>
        <taxon>Bacteria</taxon>
        <taxon>Bacillati</taxon>
        <taxon>Bacillota</taxon>
        <taxon>Bacilli</taxon>
        <taxon>Lactobacillales</taxon>
        <taxon>Lactobacillaceae</taxon>
        <taxon>Liquorilactobacillus</taxon>
    </lineage>
</organism>
<dbReference type="InterPro" id="IPR036412">
    <property type="entry name" value="HAD-like_sf"/>
</dbReference>
<dbReference type="PANTHER" id="PTHR43316">
    <property type="entry name" value="HYDROLASE, HALOACID DELAHOGENASE-RELATED"/>
    <property type="match status" value="1"/>
</dbReference>
<dbReference type="AlphaFoldDB" id="A0A0R1UZS3"/>
<dbReference type="InterPro" id="IPR051540">
    <property type="entry name" value="S-2-haloacid_dehalogenase"/>
</dbReference>
<dbReference type="RefSeq" id="WP_054757755.1">
    <property type="nucleotide sequence ID" value="NZ_AZFQ01000036.1"/>
</dbReference>
<evidence type="ECO:0000256" key="2">
    <source>
        <dbReference type="ARBA" id="ARBA00022801"/>
    </source>
</evidence>
<dbReference type="NCBIfam" id="TIGR01428">
    <property type="entry name" value="HAD_type_II"/>
    <property type="match status" value="1"/>
</dbReference>
<evidence type="ECO:0000256" key="1">
    <source>
        <dbReference type="ARBA" id="ARBA00008106"/>
    </source>
</evidence>
<dbReference type="EMBL" id="AZFQ01000036">
    <property type="protein sequence ID" value="KRL98860.1"/>
    <property type="molecule type" value="Genomic_DNA"/>
</dbReference>
<name>A0A0R1UZS3_9LACO</name>
<evidence type="ECO:0000313" key="3">
    <source>
        <dbReference type="EMBL" id="KRL98860.1"/>
    </source>
</evidence>
<comment type="similarity">
    <text evidence="1">Belongs to the HAD-like hydrolase superfamily. S-2-haloalkanoic acid dehalogenase family.</text>
</comment>
<dbReference type="Pfam" id="PF00702">
    <property type="entry name" value="Hydrolase"/>
    <property type="match status" value="1"/>
</dbReference>
<dbReference type="SUPFAM" id="SSF56784">
    <property type="entry name" value="HAD-like"/>
    <property type="match status" value="1"/>
</dbReference>
<dbReference type="InterPro" id="IPR006328">
    <property type="entry name" value="2-HAD"/>
</dbReference>